<dbReference type="AlphaFoldDB" id="A0A1G9M7J3"/>
<dbReference type="RefSeq" id="WP_074597254.1">
    <property type="nucleotide sequence ID" value="NZ_FNHF01000001.1"/>
</dbReference>
<protein>
    <recommendedName>
        <fullName evidence="4">DUF4025 domain-containing protein</fullName>
    </recommendedName>
</protein>
<evidence type="ECO:0008006" key="4">
    <source>
        <dbReference type="Google" id="ProtNLM"/>
    </source>
</evidence>
<reference evidence="3" key="1">
    <citation type="submission" date="2016-10" db="EMBL/GenBank/DDBJ databases">
        <authorList>
            <person name="Varghese N."/>
            <person name="Submissions S."/>
        </authorList>
    </citation>
    <scope>NUCLEOTIDE SEQUENCE [LARGE SCALE GENOMIC DNA]</scope>
    <source>
        <strain evidence="3">CGMCC 1.6199</strain>
    </source>
</reference>
<evidence type="ECO:0000313" key="2">
    <source>
        <dbReference type="EMBL" id="SDL70188.1"/>
    </source>
</evidence>
<feature type="compositionally biased region" description="Basic and acidic residues" evidence="1">
    <location>
        <begin position="1"/>
        <end position="41"/>
    </location>
</feature>
<dbReference type="InterPro" id="IPR025100">
    <property type="entry name" value="DUF4025"/>
</dbReference>
<accession>A0A1G9M7J3</accession>
<name>A0A1G9M7J3_9BACI</name>
<organism evidence="2 3">
    <name type="scientific">Sediminibacillus halophilus</name>
    <dbReference type="NCBI Taxonomy" id="482461"/>
    <lineage>
        <taxon>Bacteria</taxon>
        <taxon>Bacillati</taxon>
        <taxon>Bacillota</taxon>
        <taxon>Bacilli</taxon>
        <taxon>Bacillales</taxon>
        <taxon>Bacillaceae</taxon>
        <taxon>Sediminibacillus</taxon>
    </lineage>
</organism>
<evidence type="ECO:0000256" key="1">
    <source>
        <dbReference type="SAM" id="MobiDB-lite"/>
    </source>
</evidence>
<dbReference type="EMBL" id="FNHF01000001">
    <property type="protein sequence ID" value="SDL70188.1"/>
    <property type="molecule type" value="Genomic_DNA"/>
</dbReference>
<keyword evidence="3" id="KW-1185">Reference proteome</keyword>
<proteinExistence type="predicted"/>
<feature type="region of interest" description="Disordered" evidence="1">
    <location>
        <begin position="1"/>
        <end position="63"/>
    </location>
</feature>
<evidence type="ECO:0000313" key="3">
    <source>
        <dbReference type="Proteomes" id="UP000182347"/>
    </source>
</evidence>
<gene>
    <name evidence="2" type="ORF">SAMN05216244_0468</name>
</gene>
<dbReference type="Proteomes" id="UP000182347">
    <property type="component" value="Unassembled WGS sequence"/>
</dbReference>
<dbReference type="Pfam" id="PF13217">
    <property type="entry name" value="DUF4025"/>
    <property type="match status" value="1"/>
</dbReference>
<feature type="compositionally biased region" description="Basic and acidic residues" evidence="1">
    <location>
        <begin position="49"/>
        <end position="63"/>
    </location>
</feature>
<sequence length="63" mass="7128">MADKDKVTNDQSKELSEKNYQGEKSKDTDVEKGLDKTHKQVESGLTDGTIDRNEEKDKQGKTK</sequence>